<comment type="caution">
    <text evidence="2">The sequence shown here is derived from an EMBL/GenBank/DDBJ whole genome shotgun (WGS) entry which is preliminary data.</text>
</comment>
<dbReference type="GO" id="GO:0005524">
    <property type="term" value="F:ATP binding"/>
    <property type="evidence" value="ECO:0007669"/>
    <property type="project" value="TreeGrafter"/>
</dbReference>
<dbReference type="PANTHER" id="PTHR43384:SF11">
    <property type="entry name" value="SEPTUM SITE DETERMINING PROTEIN"/>
    <property type="match status" value="1"/>
</dbReference>
<dbReference type="Gene3D" id="3.40.50.300">
    <property type="entry name" value="P-loop containing nucleotide triphosphate hydrolases"/>
    <property type="match status" value="1"/>
</dbReference>
<gene>
    <name evidence="2" type="ORF">NRB56_00030</name>
</gene>
<dbReference type="PANTHER" id="PTHR43384">
    <property type="entry name" value="SEPTUM SITE-DETERMINING PROTEIN MIND HOMOLOG, CHLOROPLASTIC-RELATED"/>
    <property type="match status" value="1"/>
</dbReference>
<name>A0A7K0DF91_9NOCA</name>
<reference evidence="2 3" key="1">
    <citation type="submission" date="2019-10" db="EMBL/GenBank/DDBJ databases">
        <title>Nocardia macrotermitis sp. nov. and Nocardia aurantia sp. nov., isolated from the gut of fungus growing-termite Macrotermes natalensis.</title>
        <authorList>
            <person name="Benndorf R."/>
            <person name="Schwitalla J."/>
            <person name="Martin K."/>
            <person name="De Beer W."/>
            <person name="Kaster A.-K."/>
            <person name="Vollmers J."/>
            <person name="Poulsen M."/>
            <person name="Beemelmanns C."/>
        </authorList>
    </citation>
    <scope>NUCLEOTIDE SEQUENCE [LARGE SCALE GENOMIC DNA]</scope>
    <source>
        <strain evidence="2 3">RB56</strain>
    </source>
</reference>
<dbReference type="AlphaFoldDB" id="A0A7K0DF91"/>
<dbReference type="InterPro" id="IPR027417">
    <property type="entry name" value="P-loop_NTPase"/>
</dbReference>
<dbReference type="InterPro" id="IPR022521">
    <property type="entry name" value="Rv3660c"/>
</dbReference>
<protein>
    <recommendedName>
        <fullName evidence="1">Rv3660c-like CheY-like N-terminal domain-containing protein</fullName>
    </recommendedName>
</protein>
<dbReference type="GO" id="GO:0051782">
    <property type="term" value="P:negative regulation of cell division"/>
    <property type="evidence" value="ECO:0007669"/>
    <property type="project" value="TreeGrafter"/>
</dbReference>
<dbReference type="RefSeq" id="WP_227837027.1">
    <property type="nucleotide sequence ID" value="NZ_WEGI01000001.1"/>
</dbReference>
<feature type="domain" description="Rv3660c-like CheY-like N-terminal" evidence="1">
    <location>
        <begin position="14"/>
        <end position="118"/>
    </location>
</feature>
<dbReference type="InterPro" id="IPR059050">
    <property type="entry name" value="Rv3660c_N"/>
</dbReference>
<dbReference type="GO" id="GO:0009898">
    <property type="term" value="C:cytoplasmic side of plasma membrane"/>
    <property type="evidence" value="ECO:0007669"/>
    <property type="project" value="TreeGrafter"/>
</dbReference>
<keyword evidence="3" id="KW-1185">Reference proteome</keyword>
<dbReference type="GO" id="GO:0016887">
    <property type="term" value="F:ATP hydrolysis activity"/>
    <property type="evidence" value="ECO:0007669"/>
    <property type="project" value="TreeGrafter"/>
</dbReference>
<accession>A0A7K0DF91</accession>
<evidence type="ECO:0000313" key="3">
    <source>
        <dbReference type="Proteomes" id="UP000431401"/>
    </source>
</evidence>
<evidence type="ECO:0000313" key="2">
    <source>
        <dbReference type="EMBL" id="MQY24456.1"/>
    </source>
</evidence>
<organism evidence="2 3">
    <name type="scientific">Nocardia aurantia</name>
    <dbReference type="NCBI Taxonomy" id="2585199"/>
    <lineage>
        <taxon>Bacteria</taxon>
        <taxon>Bacillati</taxon>
        <taxon>Actinomycetota</taxon>
        <taxon>Actinomycetes</taxon>
        <taxon>Mycobacteriales</taxon>
        <taxon>Nocardiaceae</taxon>
        <taxon>Nocardia</taxon>
    </lineage>
</organism>
<dbReference type="Proteomes" id="UP000431401">
    <property type="component" value="Unassembled WGS sequence"/>
</dbReference>
<dbReference type="GO" id="GO:0005829">
    <property type="term" value="C:cytosol"/>
    <property type="evidence" value="ECO:0007669"/>
    <property type="project" value="TreeGrafter"/>
</dbReference>
<evidence type="ECO:0000259" key="1">
    <source>
        <dbReference type="Pfam" id="PF26563"/>
    </source>
</evidence>
<dbReference type="InterPro" id="IPR050625">
    <property type="entry name" value="ParA/MinD_ATPase"/>
</dbReference>
<dbReference type="NCBIfam" id="TIGR03815">
    <property type="entry name" value="CpaE_hom_Actino"/>
    <property type="match status" value="1"/>
</dbReference>
<dbReference type="SUPFAM" id="SSF52540">
    <property type="entry name" value="P-loop containing nucleoside triphosphate hydrolases"/>
    <property type="match status" value="1"/>
</dbReference>
<dbReference type="Pfam" id="PF26563">
    <property type="entry name" value="Rv3660c_N"/>
    <property type="match status" value="1"/>
</dbReference>
<proteinExistence type="predicted"/>
<dbReference type="EMBL" id="WEGI01000001">
    <property type="protein sequence ID" value="MQY24456.1"/>
    <property type="molecule type" value="Genomic_DNA"/>
</dbReference>
<sequence>MGSESTTASALMLIAEHRLRDEVRRIAAAADRHLDEQSTPPGRRLWTGAALVVLDSATVATAELSRYPRRPDTILVTEGEPGLPDWQAAATVGADHVFALPADADRLIEAFAEAESTGEDGAVVAIAGATGGAGASILSAATALVAADCRFRPETVVVDGDRLGGGIDLLLGVEAVDGLRWPDLVVRDGRVAASALHAALPAAAPGLGVLSCGRALDGRVPDELGPAAVQAVLSAARGAGDLVVCDVSGERGPHADRMLEAADLVVLLVPARLRAVAAAQAVAAHIGGRNTNQALIVRGPAPGGLRAAEVADALGLPLLAAVRAEPGLDARLERRGLGLARGPLRTAAEAVLAELGAR</sequence>